<dbReference type="CTD" id="78776474"/>
<comment type="caution">
    <text evidence="1">The sequence shown here is derived from an EMBL/GenBank/DDBJ whole genome shotgun (WGS) entry which is preliminary data.</text>
</comment>
<dbReference type="PANTHER" id="PTHR47645:SF1">
    <property type="entry name" value="C2H2-TYPE DOMAIN-CONTAINING PROTEIN-RELATED"/>
    <property type="match status" value="1"/>
</dbReference>
<dbReference type="PANTHER" id="PTHR47645">
    <property type="entry name" value="PROTEIN CBG08267"/>
    <property type="match status" value="1"/>
</dbReference>
<protein>
    <submittedName>
        <fullName evidence="1">Uncharacterized protein</fullName>
    </submittedName>
</protein>
<reference evidence="1 2" key="1">
    <citation type="submission" date="2019-12" db="EMBL/GenBank/DDBJ databases">
        <title>Chromosome-level assembly of the Caenorhabditis remanei genome.</title>
        <authorList>
            <person name="Teterina A.A."/>
            <person name="Willis J.H."/>
            <person name="Phillips P.C."/>
        </authorList>
    </citation>
    <scope>NUCLEOTIDE SEQUENCE [LARGE SCALE GENOMIC DNA]</scope>
    <source>
        <strain evidence="1 2">PX506</strain>
        <tissue evidence="1">Whole organism</tissue>
    </source>
</reference>
<dbReference type="GeneID" id="78776474"/>
<proteinExistence type="predicted"/>
<name>A0A6A5G6Q5_CAERE</name>
<dbReference type="RefSeq" id="XP_053580782.1">
    <property type="nucleotide sequence ID" value="XM_053731869.1"/>
</dbReference>
<dbReference type="KEGG" id="crq:GCK72_017076"/>
<evidence type="ECO:0000313" key="1">
    <source>
        <dbReference type="EMBL" id="KAF1750526.1"/>
    </source>
</evidence>
<sequence length="206" mass="23919">MIVTFSIRKQVEYLLTNGSFDDTLLRRSMASSMKKSSFEEYRPEIAMMSAIMLTTNKPNDSDFSSIFERLKNKIDDTTKNPIHVLIRNVNYKNVLNSSSVPKGRSSTSLIDPITLNSRTGREVQEMYNQALPTLLICCERADTWQAAVLFHWLLTRMTTIPSSILRYCYRVVLWLAIASPVFNTHHEPIYSFTNWVTIHYTDQYMR</sequence>
<accession>A0A6A5G6Q5</accession>
<gene>
    <name evidence="1" type="ORF">GCK72_017076</name>
</gene>
<organism evidence="1 2">
    <name type="scientific">Caenorhabditis remanei</name>
    <name type="common">Caenorhabditis vulgaris</name>
    <dbReference type="NCBI Taxonomy" id="31234"/>
    <lineage>
        <taxon>Eukaryota</taxon>
        <taxon>Metazoa</taxon>
        <taxon>Ecdysozoa</taxon>
        <taxon>Nematoda</taxon>
        <taxon>Chromadorea</taxon>
        <taxon>Rhabditida</taxon>
        <taxon>Rhabditina</taxon>
        <taxon>Rhabditomorpha</taxon>
        <taxon>Rhabditoidea</taxon>
        <taxon>Rhabditidae</taxon>
        <taxon>Peloderinae</taxon>
        <taxon>Caenorhabditis</taxon>
    </lineage>
</organism>
<evidence type="ECO:0000313" key="2">
    <source>
        <dbReference type="Proteomes" id="UP000483820"/>
    </source>
</evidence>
<dbReference type="AlphaFoldDB" id="A0A6A5G6Q5"/>
<dbReference type="Proteomes" id="UP000483820">
    <property type="component" value="Chromosome V"/>
</dbReference>
<dbReference type="EMBL" id="WUAV01000005">
    <property type="protein sequence ID" value="KAF1750526.1"/>
    <property type="molecule type" value="Genomic_DNA"/>
</dbReference>